<proteinExistence type="predicted"/>
<dbReference type="PANTHER" id="PTHR42720:SF1">
    <property type="entry name" value="GLYCEROL 3-PHOSPHATE OXIDASE"/>
    <property type="match status" value="1"/>
</dbReference>
<dbReference type="Gene3D" id="3.30.9.10">
    <property type="entry name" value="D-Amino Acid Oxidase, subunit A, domain 2"/>
    <property type="match status" value="1"/>
</dbReference>
<evidence type="ECO:0000313" key="3">
    <source>
        <dbReference type="Proteomes" id="UP000243217"/>
    </source>
</evidence>
<protein>
    <submittedName>
        <fullName evidence="2">FAD-dependent oxidoreductase</fullName>
    </submittedName>
</protein>
<dbReference type="OrthoDB" id="498204at2759"/>
<organism evidence="2 3">
    <name type="scientific">Thraustotheca clavata</name>
    <dbReference type="NCBI Taxonomy" id="74557"/>
    <lineage>
        <taxon>Eukaryota</taxon>
        <taxon>Sar</taxon>
        <taxon>Stramenopiles</taxon>
        <taxon>Oomycota</taxon>
        <taxon>Saprolegniomycetes</taxon>
        <taxon>Saprolegniales</taxon>
        <taxon>Achlyaceae</taxon>
        <taxon>Thraustotheca</taxon>
    </lineage>
</organism>
<accession>A0A1W0AAR2</accession>
<dbReference type="AlphaFoldDB" id="A0A1W0AAR2"/>
<gene>
    <name evidence="2" type="ORF">THRCLA_00645</name>
</gene>
<dbReference type="Proteomes" id="UP000243217">
    <property type="component" value="Unassembled WGS sequence"/>
</dbReference>
<dbReference type="SUPFAM" id="SSF51905">
    <property type="entry name" value="FAD/NAD(P)-binding domain"/>
    <property type="match status" value="1"/>
</dbReference>
<dbReference type="Pfam" id="PF01266">
    <property type="entry name" value="DAO"/>
    <property type="match status" value="1"/>
</dbReference>
<name>A0A1W0AAR2_9STRA</name>
<dbReference type="InterPro" id="IPR006076">
    <property type="entry name" value="FAD-dep_OxRdtase"/>
</dbReference>
<dbReference type="PANTHER" id="PTHR42720">
    <property type="entry name" value="GLYCEROL-3-PHOSPHATE DEHYDROGENASE"/>
    <property type="match status" value="1"/>
</dbReference>
<feature type="domain" description="FAD dependent oxidoreductase" evidence="1">
    <location>
        <begin position="3"/>
        <end position="329"/>
    </location>
</feature>
<evidence type="ECO:0000313" key="2">
    <source>
        <dbReference type="EMBL" id="OQS07345.1"/>
    </source>
</evidence>
<reference evidence="2 3" key="1">
    <citation type="journal article" date="2014" name="Genome Biol. Evol.">
        <title>The secreted proteins of Achlya hypogyna and Thraustotheca clavata identify the ancestral oomycete secretome and reveal gene acquisitions by horizontal gene transfer.</title>
        <authorList>
            <person name="Misner I."/>
            <person name="Blouin N."/>
            <person name="Leonard G."/>
            <person name="Richards T.A."/>
            <person name="Lane C.E."/>
        </authorList>
    </citation>
    <scope>NUCLEOTIDE SEQUENCE [LARGE SCALE GENOMIC DNA]</scope>
    <source>
        <strain evidence="2 3">ATCC 34112</strain>
    </source>
</reference>
<dbReference type="SUPFAM" id="SSF54373">
    <property type="entry name" value="FAD-linked reductases, C-terminal domain"/>
    <property type="match status" value="1"/>
</dbReference>
<comment type="caution">
    <text evidence="2">The sequence shown here is derived from an EMBL/GenBank/DDBJ whole genome shotgun (WGS) entry which is preliminary data.</text>
</comment>
<sequence length="398" mass="43202">MYDVAIVGGGVVGTAVFRELVLRGYNVVLLEKNEFLVQEASSGNSGIACTGYDAPKGSLEVIRMKKVYKRCIVATMYSTRNTIECSSLNHELGDYDVKVIDASDLYVMEPALAPGARGAVFVPGEVVVEPWLIPIAYAHHGLVNGGTILTSHGVVSGEIQCSKGKVVEAKAVVNCAGNFGDLVEAIHKPNNVPFKITPRKGQFVVFGGDAAPVVNHVIQPVPTHRTKGVFIFKTLYNQIIVGPTAEDQQEREHPTTDPNVLAKLHDFGCKIFPNLSSSKIVGSYAGLRPATQFRDYQFNIDNSKHWITVAGIRSTGVTASLGIAEYVAETLLSQIHGLRPVKKAIKQYKLPPVNEMAMAMDPKSLLTPNTHGSLHVDHAITRFGWLAMQSKNNTESRL</sequence>
<dbReference type="Gene3D" id="3.50.50.60">
    <property type="entry name" value="FAD/NAD(P)-binding domain"/>
    <property type="match status" value="1"/>
</dbReference>
<keyword evidence="3" id="KW-1185">Reference proteome</keyword>
<dbReference type="EMBL" id="JNBS01000249">
    <property type="protein sequence ID" value="OQS07345.1"/>
    <property type="molecule type" value="Genomic_DNA"/>
</dbReference>
<dbReference type="InterPro" id="IPR036188">
    <property type="entry name" value="FAD/NAD-bd_sf"/>
</dbReference>
<dbReference type="InterPro" id="IPR052745">
    <property type="entry name" value="G3P_Oxidase/Oxidoreductase"/>
</dbReference>
<evidence type="ECO:0000259" key="1">
    <source>
        <dbReference type="Pfam" id="PF01266"/>
    </source>
</evidence>
<dbReference type="STRING" id="74557.A0A1W0AAR2"/>